<dbReference type="PANTHER" id="PTHR33539">
    <property type="entry name" value="UPF0764 PROTEIN C16ORF89"/>
    <property type="match status" value="1"/>
</dbReference>
<protein>
    <submittedName>
        <fullName evidence="2">(apollo) hypothetical protein</fullName>
    </submittedName>
</protein>
<dbReference type="EMBL" id="CAJQZP010001367">
    <property type="protein sequence ID" value="CAG5041726.1"/>
    <property type="molecule type" value="Genomic_DNA"/>
</dbReference>
<dbReference type="OrthoDB" id="5949187at2759"/>
<accession>A0A8S3XYY2</accession>
<feature type="signal peptide" evidence="1">
    <location>
        <begin position="1"/>
        <end position="25"/>
    </location>
</feature>
<organism evidence="2 3">
    <name type="scientific">Parnassius apollo</name>
    <name type="common">Apollo butterfly</name>
    <name type="synonym">Papilio apollo</name>
    <dbReference type="NCBI Taxonomy" id="110799"/>
    <lineage>
        <taxon>Eukaryota</taxon>
        <taxon>Metazoa</taxon>
        <taxon>Ecdysozoa</taxon>
        <taxon>Arthropoda</taxon>
        <taxon>Hexapoda</taxon>
        <taxon>Insecta</taxon>
        <taxon>Pterygota</taxon>
        <taxon>Neoptera</taxon>
        <taxon>Endopterygota</taxon>
        <taxon>Lepidoptera</taxon>
        <taxon>Glossata</taxon>
        <taxon>Ditrysia</taxon>
        <taxon>Papilionoidea</taxon>
        <taxon>Papilionidae</taxon>
        <taxon>Parnassiinae</taxon>
        <taxon>Parnassini</taxon>
        <taxon>Parnassius</taxon>
        <taxon>Parnassius</taxon>
    </lineage>
</organism>
<proteinExistence type="predicted"/>
<evidence type="ECO:0000313" key="2">
    <source>
        <dbReference type="EMBL" id="CAG5041726.1"/>
    </source>
</evidence>
<dbReference type="GO" id="GO:0016020">
    <property type="term" value="C:membrane"/>
    <property type="evidence" value="ECO:0007669"/>
    <property type="project" value="TreeGrafter"/>
</dbReference>
<evidence type="ECO:0000313" key="3">
    <source>
        <dbReference type="Proteomes" id="UP000691718"/>
    </source>
</evidence>
<dbReference type="GO" id="GO:0005829">
    <property type="term" value="C:cytosol"/>
    <property type="evidence" value="ECO:0007669"/>
    <property type="project" value="TreeGrafter"/>
</dbReference>
<sequence>MMLLRSLRIGICFIAVVILVGENSGESFSRNIIYENVAAREDEEDLPIKNDIVSYASSLKKILKFALRNKNEIDLNFAFGLSVMYDNLKHVQITKQHRLSKGLKQFLKDFLKKNRDLITYFKSMVKRDKNEKNEQDRLSKTLGVRGISDFVDEKISVFLYTKSVYPEWENYASKVKEFYKWKPNPMEADKCLSSLARSNWNTPRCNFKYSCYIMLVNGDNFGYALTHRLLWLLQAKRGRGCNIYRSYEDRDLMHTFCIRMVREANYIAANGFKFLDLMLEQMTLCPLAGYAHTLRRSWLAEVLEHQMRFGCFSPKSFVSSTNAKNDGHPWSISLNNSSMLGGACDRHLTAVAAGALSAAFRYIAETQF</sequence>
<dbReference type="Proteomes" id="UP000691718">
    <property type="component" value="Unassembled WGS sequence"/>
</dbReference>
<dbReference type="AlphaFoldDB" id="A0A8S3XYY2"/>
<gene>
    <name evidence="2" type="ORF">PAPOLLO_LOCUS22233</name>
</gene>
<keyword evidence="1" id="KW-0732">Signal</keyword>
<dbReference type="InterPro" id="IPR031751">
    <property type="entry name" value="DUF4735"/>
</dbReference>
<feature type="chain" id="PRO_5035742347" evidence="1">
    <location>
        <begin position="26"/>
        <end position="368"/>
    </location>
</feature>
<keyword evidence="3" id="KW-1185">Reference proteome</keyword>
<dbReference type="PANTHER" id="PTHR33539:SF1">
    <property type="entry name" value="UPF0764 PROTEIN C16ORF89"/>
    <property type="match status" value="1"/>
</dbReference>
<evidence type="ECO:0000256" key="1">
    <source>
        <dbReference type="SAM" id="SignalP"/>
    </source>
</evidence>
<comment type="caution">
    <text evidence="2">The sequence shown here is derived from an EMBL/GenBank/DDBJ whole genome shotgun (WGS) entry which is preliminary data.</text>
</comment>
<name>A0A8S3XYY2_PARAO</name>
<dbReference type="Pfam" id="PF15882">
    <property type="entry name" value="DUF4735"/>
    <property type="match status" value="1"/>
</dbReference>
<reference evidence="2" key="1">
    <citation type="submission" date="2021-04" db="EMBL/GenBank/DDBJ databases">
        <authorList>
            <person name="Tunstrom K."/>
        </authorList>
    </citation>
    <scope>NUCLEOTIDE SEQUENCE</scope>
</reference>